<dbReference type="OrthoDB" id="176168at2"/>
<evidence type="ECO:0008006" key="3">
    <source>
        <dbReference type="Google" id="ProtNLM"/>
    </source>
</evidence>
<dbReference type="Proteomes" id="UP000256869">
    <property type="component" value="Unassembled WGS sequence"/>
</dbReference>
<dbReference type="AlphaFoldDB" id="A0A3D9HUQ7"/>
<accession>A0A3D9HUQ7</accession>
<dbReference type="InterPro" id="IPR013785">
    <property type="entry name" value="Aldolase_TIM"/>
</dbReference>
<dbReference type="SUPFAM" id="SSF51445">
    <property type="entry name" value="(Trans)glycosidases"/>
    <property type="match status" value="1"/>
</dbReference>
<name>A0A3D9HUQ7_9BACL</name>
<protein>
    <recommendedName>
        <fullName evidence="3">Alpha-galactosidase</fullName>
    </recommendedName>
</protein>
<dbReference type="RefSeq" id="WP_115995742.1">
    <property type="nucleotide sequence ID" value="NZ_QRDY01000033.1"/>
</dbReference>
<organism evidence="1 2">
    <name type="scientific">Cohnella lupini</name>
    <dbReference type="NCBI Taxonomy" id="1294267"/>
    <lineage>
        <taxon>Bacteria</taxon>
        <taxon>Bacillati</taxon>
        <taxon>Bacillota</taxon>
        <taxon>Bacilli</taxon>
        <taxon>Bacillales</taxon>
        <taxon>Paenibacillaceae</taxon>
        <taxon>Cohnella</taxon>
    </lineage>
</organism>
<dbReference type="InterPro" id="IPR017853">
    <property type="entry name" value="GH"/>
</dbReference>
<reference evidence="1 2" key="1">
    <citation type="submission" date="2018-07" db="EMBL/GenBank/DDBJ databases">
        <title>Genomic Encyclopedia of Type Strains, Phase III (KMG-III): the genomes of soil and plant-associated and newly described type strains.</title>
        <authorList>
            <person name="Whitman W."/>
        </authorList>
    </citation>
    <scope>NUCLEOTIDE SEQUENCE [LARGE SCALE GENOMIC DNA]</scope>
    <source>
        <strain evidence="1 2">CECT 8236</strain>
    </source>
</reference>
<keyword evidence="2" id="KW-1185">Reference proteome</keyword>
<evidence type="ECO:0000313" key="1">
    <source>
        <dbReference type="EMBL" id="RED52616.1"/>
    </source>
</evidence>
<comment type="caution">
    <text evidence="1">The sequence shown here is derived from an EMBL/GenBank/DDBJ whole genome shotgun (WGS) entry which is preliminary data.</text>
</comment>
<evidence type="ECO:0000313" key="2">
    <source>
        <dbReference type="Proteomes" id="UP000256869"/>
    </source>
</evidence>
<dbReference type="Gene3D" id="3.20.20.70">
    <property type="entry name" value="Aldolase class I"/>
    <property type="match status" value="1"/>
</dbReference>
<dbReference type="EMBL" id="QRDY01000033">
    <property type="protein sequence ID" value="RED52616.1"/>
    <property type="molecule type" value="Genomic_DNA"/>
</dbReference>
<sequence length="753" mass="81476">MDTRIAPWVVVDGLWRLEWNLNEDFAELRKSGSAGGKPAVVWTGSLLPAFELTTVEGKTAYVKAAATGAEAAGSAGDTEQRTGLRIALSFGTYGSGSLTVRADGRSVRFTALSAKWTSDTRVASMQFGTRLMNDVERTRAPRLDRPYWPNWSSEGYCVPAAGSSPTQSYFRSWDMGDALLPLGSFGDAMGTPYSAAFPRPMYAAAMGGRHGWLAFGSGDIPDAPLTLHLQSATASLRYAYREDLWGTSDPGSRLWNEPLRLSWGDSGYEAMAALYATFGPFEPKSPHHARSFICTWGDFKEGRYDLKQLSLRASGTTRADMVILDDHWETYNGSGEPNMERFPDFEADLAGLRSAGFDIALWQSVGWIDDPAASGLTTEDLLCGADGVPRQWRWSGSPIESGGYHYLLDPSSERTRAFIKERVQRIIAKWRPAALKLDFGYGFPGPDVCAPRDSAYRGERLAYSLLKLTYDAAKEVDPLVTIIYYGITPLLRGVTDLISLDDLGDAGDSAAFELAGHNQRCLWASLAAMHGMPINTSTGYYWDTFESILLDTAVVGTNGLTLGEFDSDGKRITASGMNRWAALQAWSRRSCGWTPLWLHAETGSLKGEPKLLSWGRVEGETNLSEGDGGEKPSTVAPSLTALALRSDGDLAGGISGGESGLTGYEQVPYLRFSGNWALLAQDGLDLASSAYFSCIPFKAGTLALEGDFASVQAFLAENGLLVPLGEPFSAAGGLRLEVTAERLSGLAGYVVRR</sequence>
<gene>
    <name evidence="1" type="ORF">DFP95_13314</name>
</gene>
<proteinExistence type="predicted"/>